<keyword evidence="1" id="KW-1133">Transmembrane helix</keyword>
<gene>
    <name evidence="2" type="ORF">VM1G_03905</name>
</gene>
<organism evidence="2 3">
    <name type="scientific">Cytospora mali</name>
    <name type="common">Apple Valsa canker fungus</name>
    <name type="synonym">Valsa mali</name>
    <dbReference type="NCBI Taxonomy" id="578113"/>
    <lineage>
        <taxon>Eukaryota</taxon>
        <taxon>Fungi</taxon>
        <taxon>Dikarya</taxon>
        <taxon>Ascomycota</taxon>
        <taxon>Pezizomycotina</taxon>
        <taxon>Sordariomycetes</taxon>
        <taxon>Sordariomycetidae</taxon>
        <taxon>Diaporthales</taxon>
        <taxon>Cytosporaceae</taxon>
        <taxon>Cytospora</taxon>
    </lineage>
</organism>
<name>A0A194VWV5_CYTMA</name>
<evidence type="ECO:0000313" key="2">
    <source>
        <dbReference type="EMBL" id="KUI68363.1"/>
    </source>
</evidence>
<dbReference type="EMBL" id="CM003101">
    <property type="protein sequence ID" value="KUI68363.1"/>
    <property type="molecule type" value="Genomic_DNA"/>
</dbReference>
<feature type="transmembrane region" description="Helical" evidence="1">
    <location>
        <begin position="12"/>
        <end position="32"/>
    </location>
</feature>
<protein>
    <submittedName>
        <fullName evidence="2">Uncharacterized protein</fullName>
    </submittedName>
</protein>
<keyword evidence="3" id="KW-1185">Reference proteome</keyword>
<sequence>MSLLKAYQGLSSTARLGLGVGFLAWGVAGLYLSDRAEEKFGYTPSERDKAALEKLKPEIIVVDRDEPH</sequence>
<evidence type="ECO:0000313" key="3">
    <source>
        <dbReference type="Proteomes" id="UP000078559"/>
    </source>
</evidence>
<reference evidence="2" key="1">
    <citation type="submission" date="2014-12" db="EMBL/GenBank/DDBJ databases">
        <title>Genome Sequence of Valsa Canker Pathogens Uncovers a Specific Adaption of Colonization on Woody Bark.</title>
        <authorList>
            <person name="Yin Z."/>
            <person name="Liu H."/>
            <person name="Gao X."/>
            <person name="Li Z."/>
            <person name="Song N."/>
            <person name="Ke X."/>
            <person name="Dai Q."/>
            <person name="Wu Y."/>
            <person name="Sun Y."/>
            <person name="Xu J.-R."/>
            <person name="Kang Z.K."/>
            <person name="Wang L."/>
            <person name="Huang L."/>
        </authorList>
    </citation>
    <scope>NUCLEOTIDE SEQUENCE [LARGE SCALE GENOMIC DNA]</scope>
    <source>
        <strain evidence="2">03-8</strain>
    </source>
</reference>
<dbReference type="OrthoDB" id="2555959at2759"/>
<keyword evidence="1" id="KW-0472">Membrane</keyword>
<evidence type="ECO:0000256" key="1">
    <source>
        <dbReference type="SAM" id="Phobius"/>
    </source>
</evidence>
<keyword evidence="1" id="KW-0812">Transmembrane</keyword>
<dbReference type="Proteomes" id="UP000078559">
    <property type="component" value="Chromosome 4"/>
</dbReference>
<accession>A0A194VWV5</accession>
<dbReference type="AlphaFoldDB" id="A0A194VWV5"/>
<proteinExistence type="predicted"/>